<name>A0AAW8XY54_9ENTR</name>
<organism evidence="1 2">
    <name type="scientific">Klebsiella quasipneumoniae subsp. quasipneumoniae</name>
    <dbReference type="NCBI Taxonomy" id="1667327"/>
    <lineage>
        <taxon>Bacteria</taxon>
        <taxon>Pseudomonadati</taxon>
        <taxon>Pseudomonadota</taxon>
        <taxon>Gammaproteobacteria</taxon>
        <taxon>Enterobacterales</taxon>
        <taxon>Enterobacteriaceae</taxon>
        <taxon>Klebsiella/Raoultella group</taxon>
        <taxon>Klebsiella</taxon>
        <taxon>Klebsiella pneumoniae complex</taxon>
    </lineage>
</organism>
<evidence type="ECO:0000313" key="2">
    <source>
        <dbReference type="Proteomes" id="UP001284547"/>
    </source>
</evidence>
<evidence type="ECO:0000313" key="1">
    <source>
        <dbReference type="EMBL" id="MDV0844446.1"/>
    </source>
</evidence>
<accession>A0AAW8XY54</accession>
<dbReference type="Proteomes" id="UP001284547">
    <property type="component" value="Unassembled WGS sequence"/>
</dbReference>
<reference evidence="1" key="1">
    <citation type="submission" date="2023-10" db="EMBL/GenBank/DDBJ databases">
        <title>Surveillance and assessment of the effects of hospital wastewater treatment on clearance of pathogenic bacterial and antimicrobial resistance genes.</title>
        <authorList>
            <person name="Wu Y."/>
        </authorList>
    </citation>
    <scope>NUCLEOTIDE SEQUENCE</scope>
    <source>
        <strain evidence="1">23-M-SRM-33-1</strain>
    </source>
</reference>
<dbReference type="AlphaFoldDB" id="A0AAW8XY54"/>
<dbReference type="RefSeq" id="WP_270802342.1">
    <property type="nucleotide sequence ID" value="NZ_JAWHZD010000024.1"/>
</dbReference>
<sequence length="134" mass="14748">MSTKTQLEQIAYNHAAAMMLSDLGTHENGYSAYLYLCELAEKSEDSNEQLPDDISAWGPFENWNLLDVLNQIDCEAEALLPTLETVLTFAHKGIVQSAIDCTLDSDMNLLDLKDMVEKGSELEQAETVGGVYAA</sequence>
<comment type="caution">
    <text evidence="1">The sequence shown here is derived from an EMBL/GenBank/DDBJ whole genome shotgun (WGS) entry which is preliminary data.</text>
</comment>
<protein>
    <submittedName>
        <fullName evidence="1">Uncharacterized protein</fullName>
    </submittedName>
</protein>
<dbReference type="EMBL" id="JAWHZD010000024">
    <property type="protein sequence ID" value="MDV0844446.1"/>
    <property type="molecule type" value="Genomic_DNA"/>
</dbReference>
<proteinExistence type="predicted"/>
<gene>
    <name evidence="1" type="ORF">RZP41_24860</name>
</gene>